<accession>A0A1L3KL01</accession>
<dbReference type="KEGG" id="vg:30855541"/>
<reference evidence="1 2" key="1">
    <citation type="journal article" date="2016" name="Nature">
        <title>Redefining the invertebrate RNA virosphere.</title>
        <authorList>
            <person name="Shi M."/>
            <person name="Lin X.D."/>
            <person name="Tian J.H."/>
            <person name="Chen L.J."/>
            <person name="Chen X."/>
            <person name="Li C.X."/>
            <person name="Qin X.C."/>
            <person name="Li J."/>
            <person name="Cao J.P."/>
            <person name="Eden J.S."/>
            <person name="Buchmann J."/>
            <person name="Wang W."/>
            <person name="Xu J."/>
            <person name="Holmes E.C."/>
            <person name="Zhang Y.Z."/>
        </authorList>
    </citation>
    <scope>NUCLEOTIDE SEQUENCE [LARGE SCALE GENOMIC DNA]</scope>
    <source>
        <strain evidence="1 2">WZRBX42684</strain>
    </source>
</reference>
<organism evidence="1 2">
    <name type="scientific">Wenzhou qinvirus-like virus 2</name>
    <dbReference type="NCBI Taxonomy" id="1923648"/>
    <lineage>
        <taxon>Viruses</taxon>
        <taxon>Riboviria</taxon>
        <taxon>Orthornavirae</taxon>
        <taxon>Negarnaviricota</taxon>
        <taxon>Haploviricotina</taxon>
        <taxon>Chunqiuviricetes</taxon>
        <taxon>Muvirales</taxon>
        <taxon>Qinviridae</taxon>
        <taxon>Yingvirus</taxon>
        <taxon>Yingvirus charybdis</taxon>
    </lineage>
</organism>
<proteinExistence type="predicted"/>
<keyword evidence="1" id="KW-0696">RNA-directed RNA polymerase</keyword>
<protein>
    <submittedName>
        <fullName evidence="1">RNA-dependent RNA polymerase</fullName>
    </submittedName>
</protein>
<dbReference type="GO" id="GO:0003968">
    <property type="term" value="F:RNA-directed RNA polymerase activity"/>
    <property type="evidence" value="ECO:0007669"/>
    <property type="project" value="UniProtKB-KW"/>
</dbReference>
<dbReference type="Proteomes" id="UP000204573">
    <property type="component" value="Genome"/>
</dbReference>
<evidence type="ECO:0000313" key="1">
    <source>
        <dbReference type="EMBL" id="APG78077.1"/>
    </source>
</evidence>
<dbReference type="GeneID" id="30855541"/>
<keyword evidence="1" id="KW-0808">Transferase</keyword>
<sequence length="1880" mass="209054">MARVFEKPRYFMQSEYLLGAAPSLATEEGFDSASLSSVFGAEIFGAEWVKDPTDEEYVSQAVRRHTAAKPMERIYREHFVLSKIRKEAILTASTVFYDDLAAYALVSAALSGTITADEGAYARLLGRPDIAKEIFLFGCIGNHMDIRSTVDMAGFLEPVFKPLRYWRAKDKLALSCGVIAKALHDGLTDSKCRDTCRRFVNGAGTADSVVIRADRCAAVRMVNTIGVYMYAGQYVIRFVRNGKLVACVTDRPGISQAAECLRAVWGTSLYVSTYRASVMEGQPNRAVEWMWRDIRRYMSAELQRRLYGMERPHVRCLARHMKSSYAQAMMVLGDHDWAESQALPRITADLVSETAEHLHGGPSYFDILRPHPLNMVMDIGTAWNMLPAPDADPRKLFHKLVLAMDAPRRHIRGEFTSFIRYACLYLSATLLAMHPDAPCEWESWDGEVVSDDTAVAHATEMATEDRDNWITECRKGRLYQAPGGFPYRVTKIIAWHKRIEFWHHTAHDVTHVYADKSLYSTVMGVTSAGYGLESEIEYVLHYGPTLSGKFTAQDVRMAAASGTLPGDRVLYVAAKSENTKFGDKVRDTHSADDITRELLSEVDYNIARIADLVPGTVSRASPAKVERNMEILVGQAGTNDVLVSLDVDGWSPNMDKRVEMGFLKMLMGFFKDTPMDDPSIWRDGMVLVVNRLGFHGTHLPRDGSFQGFFGSTDSLLNAMAAQWAFTEARSAGLAAPSAKCRTAAMIDDIVMRVSKATENLDRLVEYIVHKYSCLAFKISRAKTIISTSRCIFLNRVYYKRREIPTACKIFARVDVPRNTQWRTVFDDIDAIYTGLQGSSHRGADPIASYAVACLYAIASIAPAAGWHGVETRSRSNTWAALVGFTPRSMGGWGIVPFCHFLVKCVAQANDMSLATLFNCVYQTSVLPASSLLCEVFSRYVTELLKIPLAKRDPISVINDPFGVRHQDTESPEVAVVGAMRALALKMCKVPSIARAIRATDNDVYVGAVDSFLKSHHWPAPVLATFADSLPHAIGQAVTASLSACERVARKMPPMVSKRLRIKVSKASTAAVLKRITLAKRCFTVQELRGPRARPWVMECSASKVMEATRIVSCDIAGYHFTHLAVHDPSDYLGHSVTSGLIGTSVPRKPKDGYFDPPADATFRASHTSRSIFEVVGYGTRDPHFFARAWVVASTAFAALMALEDEGAATCLWNFWQATLVGDARHLLPLGVVVDTTNVARMCRDTARRTHMPMVPANAWSQVGANANRIHDLWDETEHRPNWMDAVYYIKAIAVGTWLMSSKETLASYRDKTLSFIIRNPATYPLGHLQFIMAGAVQNIDRAFAIESSLADRADAMASARAALPQIAVDPIEDTEVLLDVYARIADGVLVTQDPQRVEELDDRLGTKYLIDLGDVDIDIAALTPSSLDLAIARPIARADVVTGMLTAVRSTMVRAESDVIRDVVRARPAGLQLSRDVPGEGLRVKAAETLFRIVATHAKNTNNLDQIAEDCSKEPARSAIEEWARSHATAEARPLPPWHMTALMGRNDADFVRAIRTISASGLEDLMFHPSRVVEFVENESAKVAERMLDIDFAWYTQMDYYLSQELTMCQLAGYRSLSRQLANDTMTWESMWRAILPHFRQWAMALAVPMYAWIANANRCRETLPDLSVVKDGYEMRATLSGHCGHVPRDLESNNEHLMVVAIARAGLDRIATRHRGNALNLRNAQGFAVNWVKTISFGADCRFCVRKIRNNLEHIWKDLISKLIFKNMRTVAVAEPVEVIPAAGTFEEELFAVFGASGFSELEAAPADFHDAPGQLDIANMSAAEREDFAMEFWDDWCLESGVLEQYQDASEDVVEEFFEYLAENGYLVRNITDVLGA</sequence>
<evidence type="ECO:0000313" key="2">
    <source>
        <dbReference type="Proteomes" id="UP000204573"/>
    </source>
</evidence>
<keyword evidence="1" id="KW-0548">Nucleotidyltransferase</keyword>
<name>A0A1L3KL01_9VIRU</name>
<dbReference type="EMBL" id="KX884000">
    <property type="protein sequence ID" value="APG78077.1"/>
    <property type="molecule type" value="Genomic_RNA"/>
</dbReference>
<dbReference type="RefSeq" id="YP_009337864.1">
    <property type="nucleotide sequence ID" value="NC_033296.1"/>
</dbReference>
<keyword evidence="2" id="KW-1185">Reference proteome</keyword>